<name>A0A316ZGL5_9BASI</name>
<keyword evidence="4" id="KW-1185">Reference proteome</keyword>
<dbReference type="EC" id="3.1.-.-" evidence="1"/>
<dbReference type="GO" id="GO:0005789">
    <property type="term" value="C:endoplasmic reticulum membrane"/>
    <property type="evidence" value="ECO:0007669"/>
    <property type="project" value="UniProtKB-SubCell"/>
</dbReference>
<dbReference type="GO" id="GO:0016788">
    <property type="term" value="F:hydrolase activity, acting on ester bonds"/>
    <property type="evidence" value="ECO:0007669"/>
    <property type="project" value="InterPro"/>
</dbReference>
<dbReference type="AlphaFoldDB" id="A0A316ZGL5"/>
<proteinExistence type="inferred from homology"/>
<dbReference type="STRING" id="58919.A0A316ZGL5"/>
<comment type="subcellular location">
    <subcellularLocation>
        <location evidence="1">Endoplasmic reticulum membrane</location>
    </subcellularLocation>
</comment>
<protein>
    <recommendedName>
        <fullName evidence="1">GPI inositol-deacylase</fullName>
        <ecNumber evidence="1">3.1.-.-</ecNumber>
    </recommendedName>
</protein>
<accession>A0A316ZGL5</accession>
<feature type="non-terminal residue" evidence="3">
    <location>
        <position position="225"/>
    </location>
</feature>
<dbReference type="InterPro" id="IPR012908">
    <property type="entry name" value="PGAP1-ab_dom-like"/>
</dbReference>
<evidence type="ECO:0000256" key="1">
    <source>
        <dbReference type="RuleBase" id="RU365011"/>
    </source>
</evidence>
<feature type="domain" description="GPI inositol-deacylase PGAP1-like alpha/beta" evidence="2">
    <location>
        <begin position="56"/>
        <end position="117"/>
    </location>
</feature>
<keyword evidence="1" id="KW-0472">Membrane</keyword>
<sequence>KVPLVFAHGLFGFDQLALGPKSMPLIFNYWRGITEVLKERGTEVLVARVPASASIQERAEALRDVIERHFGGREINLIGHSMGGLDSRYLISRLETSFTVKSLTTIATPHRGSPFADYMLQQVIGKDNIPSLLSLVRAVGIPGGGKAFEQLQLADMAKFNEEVSGGACCARRCADSTAGFLSEFRIPHGIIFAQEGPNDGLVSCSSAEWGEYRGTLAANHLELIG</sequence>
<gene>
    <name evidence="3" type="ORF">FA09DRAFT_285306</name>
</gene>
<dbReference type="EMBL" id="KZ819284">
    <property type="protein sequence ID" value="PWO00652.1"/>
    <property type="molecule type" value="Genomic_DNA"/>
</dbReference>
<evidence type="ECO:0000313" key="3">
    <source>
        <dbReference type="EMBL" id="PWO00652.1"/>
    </source>
</evidence>
<comment type="function">
    <text evidence="1">Involved in inositol deacylation of GPI-anchored proteins which plays important roles in the quality control and ER-associated degradation of GPI-anchored proteins.</text>
</comment>
<feature type="non-terminal residue" evidence="3">
    <location>
        <position position="1"/>
    </location>
</feature>
<evidence type="ECO:0000313" key="4">
    <source>
        <dbReference type="Proteomes" id="UP000245946"/>
    </source>
</evidence>
<dbReference type="PANTHER" id="PTHR11440">
    <property type="entry name" value="LECITHIN-CHOLESTEROL ACYLTRANSFERASE-RELATED"/>
    <property type="match status" value="1"/>
</dbReference>
<dbReference type="Proteomes" id="UP000245946">
    <property type="component" value="Unassembled WGS sequence"/>
</dbReference>
<dbReference type="InterPro" id="IPR029058">
    <property type="entry name" value="AB_hydrolase_fold"/>
</dbReference>
<keyword evidence="1" id="KW-0813">Transport</keyword>
<reference evidence="3 4" key="1">
    <citation type="journal article" date="2018" name="Mol. Biol. Evol.">
        <title>Broad Genomic Sampling Reveals a Smut Pathogenic Ancestry of the Fungal Clade Ustilaginomycotina.</title>
        <authorList>
            <person name="Kijpornyongpan T."/>
            <person name="Mondo S.J."/>
            <person name="Barry K."/>
            <person name="Sandor L."/>
            <person name="Lee J."/>
            <person name="Lipzen A."/>
            <person name="Pangilinan J."/>
            <person name="LaButti K."/>
            <person name="Hainaut M."/>
            <person name="Henrissat B."/>
            <person name="Grigoriev I.V."/>
            <person name="Spatafora J.W."/>
            <person name="Aime M.C."/>
        </authorList>
    </citation>
    <scope>NUCLEOTIDE SEQUENCE [LARGE SCALE GENOMIC DNA]</scope>
    <source>
        <strain evidence="3 4">MCA 4186</strain>
    </source>
</reference>
<organism evidence="3 4">
    <name type="scientific">Tilletiopsis washingtonensis</name>
    <dbReference type="NCBI Taxonomy" id="58919"/>
    <lineage>
        <taxon>Eukaryota</taxon>
        <taxon>Fungi</taxon>
        <taxon>Dikarya</taxon>
        <taxon>Basidiomycota</taxon>
        <taxon>Ustilaginomycotina</taxon>
        <taxon>Exobasidiomycetes</taxon>
        <taxon>Entylomatales</taxon>
        <taxon>Entylomatales incertae sedis</taxon>
        <taxon>Tilletiopsis</taxon>
    </lineage>
</organism>
<dbReference type="RefSeq" id="XP_025600930.1">
    <property type="nucleotide sequence ID" value="XM_025739882.1"/>
</dbReference>
<comment type="similarity">
    <text evidence="1">Belongs to the GPI inositol-deacylase family.</text>
</comment>
<dbReference type="OrthoDB" id="5592486at2759"/>
<keyword evidence="1" id="KW-0256">Endoplasmic reticulum</keyword>
<dbReference type="SUPFAM" id="SSF53474">
    <property type="entry name" value="alpha/beta-Hydrolases"/>
    <property type="match status" value="1"/>
</dbReference>
<evidence type="ECO:0000259" key="2">
    <source>
        <dbReference type="Pfam" id="PF07819"/>
    </source>
</evidence>
<keyword evidence="1" id="KW-0653">Protein transport</keyword>
<dbReference type="Pfam" id="PF07819">
    <property type="entry name" value="PGAP1"/>
    <property type="match status" value="1"/>
</dbReference>
<dbReference type="GeneID" id="37267428"/>
<dbReference type="Gene3D" id="3.40.50.1820">
    <property type="entry name" value="alpha/beta hydrolase"/>
    <property type="match status" value="1"/>
</dbReference>
<keyword evidence="1 3" id="KW-0378">Hydrolase</keyword>
<dbReference type="GO" id="GO:0015031">
    <property type="term" value="P:protein transport"/>
    <property type="evidence" value="ECO:0007669"/>
    <property type="project" value="UniProtKB-KW"/>
</dbReference>